<sequence>MATTIQYLIRMISNEMKIKADRLLEPYGITQEQAQILRFIFEHESKAITQNDLIETFNLKGATVSSTLTSLKKRKLIEHFVDEADTRKKLVGLSRTAYKEVRDIIEVLNRVEAVIFEGIPEADRDALKSILITMHDNLQELDEM</sequence>
<keyword evidence="1" id="KW-0805">Transcription regulation</keyword>
<evidence type="ECO:0000256" key="2">
    <source>
        <dbReference type="ARBA" id="ARBA00023125"/>
    </source>
</evidence>
<dbReference type="OrthoDB" id="2612963at2"/>
<gene>
    <name evidence="6" type="ORF">EIG99_11760</name>
    <name evidence="5" type="ORF">I6J05_07710</name>
</gene>
<evidence type="ECO:0000256" key="3">
    <source>
        <dbReference type="ARBA" id="ARBA00023163"/>
    </source>
</evidence>
<evidence type="ECO:0000313" key="6">
    <source>
        <dbReference type="EMBL" id="RZI00346.1"/>
    </source>
</evidence>
<dbReference type="InterPro" id="IPR000835">
    <property type="entry name" value="HTH_MarR-typ"/>
</dbReference>
<dbReference type="Proteomes" id="UP000595942">
    <property type="component" value="Chromosome"/>
</dbReference>
<dbReference type="Pfam" id="PF12802">
    <property type="entry name" value="MarR_2"/>
    <property type="match status" value="1"/>
</dbReference>
<keyword evidence="2" id="KW-0238">DNA-binding</keyword>
<dbReference type="InterPro" id="IPR036390">
    <property type="entry name" value="WH_DNA-bd_sf"/>
</dbReference>
<dbReference type="GeneID" id="93725835"/>
<dbReference type="InterPro" id="IPR036388">
    <property type="entry name" value="WH-like_DNA-bd_sf"/>
</dbReference>
<dbReference type="AlphaFoldDB" id="A0A143PCU7"/>
<dbReference type="SMART" id="SM00347">
    <property type="entry name" value="HTH_MARR"/>
    <property type="match status" value="1"/>
</dbReference>
<reference evidence="5 8" key="2">
    <citation type="submission" date="2021-01" db="EMBL/GenBank/DDBJ databases">
        <title>FDA dAtabase for Regulatory Grade micrObial Sequences (FDA-ARGOS): Supporting development and validation of Infectious Disease Dx tests.</title>
        <authorList>
            <person name="Sproer C."/>
            <person name="Gronow S."/>
            <person name="Severitt S."/>
            <person name="Schroder I."/>
            <person name="Tallon L."/>
            <person name="Sadzewicz L."/>
            <person name="Zhao X."/>
            <person name="Boylan J."/>
            <person name="Ott S."/>
            <person name="Bowen H."/>
            <person name="Vavikolanu K."/>
            <person name="Mehta A."/>
            <person name="Aluvathingal J."/>
            <person name="Nadendla S."/>
            <person name="Lowell S."/>
            <person name="Myers T."/>
            <person name="Yan Y."/>
            <person name="Sichtig H."/>
        </authorList>
    </citation>
    <scope>NUCLEOTIDE SEQUENCE [LARGE SCALE GENOMIC DNA]</scope>
    <source>
        <strain evidence="5 8">FDAARGOS_1148</strain>
    </source>
</reference>
<dbReference type="SUPFAM" id="SSF46785">
    <property type="entry name" value="Winged helix' DNA-binding domain"/>
    <property type="match status" value="1"/>
</dbReference>
<evidence type="ECO:0000256" key="1">
    <source>
        <dbReference type="ARBA" id="ARBA00023015"/>
    </source>
</evidence>
<name>A0A143PCU7_9STAP</name>
<evidence type="ECO:0000313" key="8">
    <source>
        <dbReference type="Proteomes" id="UP000595942"/>
    </source>
</evidence>
<dbReference type="PANTHER" id="PTHR42756:SF1">
    <property type="entry name" value="TRANSCRIPTIONAL REPRESSOR OF EMRAB OPERON"/>
    <property type="match status" value="1"/>
</dbReference>
<reference evidence="6 7" key="1">
    <citation type="submission" date="2018-11" db="EMBL/GenBank/DDBJ databases">
        <title>Genomic profiling of Staphylococcus species from a Poultry farm system in KwaZulu-Natal, South Africa.</title>
        <authorList>
            <person name="Amoako D.G."/>
            <person name="Somboro A.M."/>
            <person name="Abia A.L.K."/>
            <person name="Bester L.A."/>
            <person name="Essack S.Y."/>
        </authorList>
    </citation>
    <scope>NUCLEOTIDE SEQUENCE [LARGE SCALE GENOMIC DNA]</scope>
    <source>
        <strain evidence="6 7">SA11</strain>
    </source>
</reference>
<dbReference type="Proteomes" id="UP000293854">
    <property type="component" value="Unassembled WGS sequence"/>
</dbReference>
<feature type="domain" description="HTH marR-type" evidence="4">
    <location>
        <begin position="2"/>
        <end position="136"/>
    </location>
</feature>
<accession>A0A143PCU7</accession>
<dbReference type="EMBL" id="CP068073">
    <property type="protein sequence ID" value="QQS81812.1"/>
    <property type="molecule type" value="Genomic_DNA"/>
</dbReference>
<dbReference type="PANTHER" id="PTHR42756">
    <property type="entry name" value="TRANSCRIPTIONAL REGULATOR, MARR"/>
    <property type="match status" value="1"/>
</dbReference>
<protein>
    <submittedName>
        <fullName evidence="6">MarR family transcriptional regulator</fullName>
    </submittedName>
</protein>
<proteinExistence type="predicted"/>
<evidence type="ECO:0000313" key="7">
    <source>
        <dbReference type="Proteomes" id="UP000293854"/>
    </source>
</evidence>
<dbReference type="GO" id="GO:0003677">
    <property type="term" value="F:DNA binding"/>
    <property type="evidence" value="ECO:0007669"/>
    <property type="project" value="UniProtKB-KW"/>
</dbReference>
<dbReference type="GO" id="GO:0003700">
    <property type="term" value="F:DNA-binding transcription factor activity"/>
    <property type="evidence" value="ECO:0007669"/>
    <property type="project" value="InterPro"/>
</dbReference>
<keyword evidence="3" id="KW-0804">Transcription</keyword>
<dbReference type="RefSeq" id="WP_052766739.1">
    <property type="nucleotide sequence ID" value="NZ_CP015114.1"/>
</dbReference>
<keyword evidence="8" id="KW-1185">Reference proteome</keyword>
<dbReference type="Gene3D" id="1.10.10.10">
    <property type="entry name" value="Winged helix-like DNA-binding domain superfamily/Winged helix DNA-binding domain"/>
    <property type="match status" value="1"/>
</dbReference>
<dbReference type="EMBL" id="RQTE01000293">
    <property type="protein sequence ID" value="RZI00346.1"/>
    <property type="molecule type" value="Genomic_DNA"/>
</dbReference>
<dbReference type="PROSITE" id="PS50995">
    <property type="entry name" value="HTH_MARR_2"/>
    <property type="match status" value="1"/>
</dbReference>
<organism evidence="6 7">
    <name type="scientific">Staphylococcus condimenti</name>
    <dbReference type="NCBI Taxonomy" id="70255"/>
    <lineage>
        <taxon>Bacteria</taxon>
        <taxon>Bacillati</taxon>
        <taxon>Bacillota</taxon>
        <taxon>Bacilli</taxon>
        <taxon>Bacillales</taxon>
        <taxon>Staphylococcaceae</taxon>
        <taxon>Staphylococcus</taxon>
    </lineage>
</organism>
<evidence type="ECO:0000259" key="4">
    <source>
        <dbReference type="PROSITE" id="PS50995"/>
    </source>
</evidence>
<dbReference type="KEGG" id="scv:A4G25_10765"/>
<evidence type="ECO:0000313" key="5">
    <source>
        <dbReference type="EMBL" id="QQS81812.1"/>
    </source>
</evidence>